<sequence length="252" mass="27821">MLAELLEDAKKDTLSNVQESIDQIYADFAYVESESEGAQAQVNPEANTDTTVATKIDNFIQPEPSDLGEGSSGDSFKTLAEEFSVAEKTALAIDSSLAEIVRSLLLEKLPKDKLAEVQNKYLRPENCTNLVAPKINEQVWQQLSQETRNNDSAFQRAQSLLLSGLHAVLQTCNSSSGEQKNVLTHAAVLLLSSNRELILKQRDLIRPDLNKQYASLCNPSTPVLSLLFGDELNKEVEELTKSHKLSSKVTCR</sequence>
<name>A0AAD9Q3V1_ACRCE</name>
<organism evidence="1 2">
    <name type="scientific">Acropora cervicornis</name>
    <name type="common">Staghorn coral</name>
    <dbReference type="NCBI Taxonomy" id="6130"/>
    <lineage>
        <taxon>Eukaryota</taxon>
        <taxon>Metazoa</taxon>
        <taxon>Cnidaria</taxon>
        <taxon>Anthozoa</taxon>
        <taxon>Hexacorallia</taxon>
        <taxon>Scleractinia</taxon>
        <taxon>Astrocoeniina</taxon>
        <taxon>Acroporidae</taxon>
        <taxon>Acropora</taxon>
    </lineage>
</organism>
<proteinExistence type="predicted"/>
<dbReference type="PANTHER" id="PTHR34239">
    <property type="entry name" value="APPLE DOMAIN-CONTAINING PROTEIN"/>
    <property type="match status" value="1"/>
</dbReference>
<reference evidence="1" key="1">
    <citation type="journal article" date="2023" name="G3 (Bethesda)">
        <title>Whole genome assembly and annotation of the endangered Caribbean coral Acropora cervicornis.</title>
        <authorList>
            <person name="Selwyn J.D."/>
            <person name="Vollmer S.V."/>
        </authorList>
    </citation>
    <scope>NUCLEOTIDE SEQUENCE</scope>
    <source>
        <strain evidence="1">K2</strain>
    </source>
</reference>
<evidence type="ECO:0000313" key="1">
    <source>
        <dbReference type="EMBL" id="KAK2554049.1"/>
    </source>
</evidence>
<keyword evidence="2" id="KW-1185">Reference proteome</keyword>
<dbReference type="Proteomes" id="UP001249851">
    <property type="component" value="Unassembled WGS sequence"/>
</dbReference>
<dbReference type="AlphaFoldDB" id="A0AAD9Q3V1"/>
<reference evidence="1" key="2">
    <citation type="journal article" date="2023" name="Science">
        <title>Genomic signatures of disease resistance in endangered staghorn corals.</title>
        <authorList>
            <person name="Vollmer S.V."/>
            <person name="Selwyn J.D."/>
            <person name="Despard B.A."/>
            <person name="Roesel C.L."/>
        </authorList>
    </citation>
    <scope>NUCLEOTIDE SEQUENCE</scope>
    <source>
        <strain evidence="1">K2</strain>
    </source>
</reference>
<protein>
    <submittedName>
        <fullName evidence="1">Uncharacterized protein</fullName>
    </submittedName>
</protein>
<accession>A0AAD9Q3V1</accession>
<comment type="caution">
    <text evidence="1">The sequence shown here is derived from an EMBL/GenBank/DDBJ whole genome shotgun (WGS) entry which is preliminary data.</text>
</comment>
<dbReference type="EMBL" id="JARQWQ010000072">
    <property type="protein sequence ID" value="KAK2554049.1"/>
    <property type="molecule type" value="Genomic_DNA"/>
</dbReference>
<evidence type="ECO:0000313" key="2">
    <source>
        <dbReference type="Proteomes" id="UP001249851"/>
    </source>
</evidence>
<gene>
    <name evidence="1" type="ORF">P5673_024388</name>
</gene>
<dbReference type="PANTHER" id="PTHR34239:SF2">
    <property type="entry name" value="TRANSPOSABLE ELEMENT P TRANSPOSASE_THAP9 CONSERVED DOMAIN-CONTAINING PROTEIN"/>
    <property type="match status" value="1"/>
</dbReference>